<accession>A0ABV8IYY0</accession>
<dbReference type="EMBL" id="JBHSBL010000017">
    <property type="protein sequence ID" value="MFC4066930.1"/>
    <property type="molecule type" value="Genomic_DNA"/>
</dbReference>
<dbReference type="RefSeq" id="WP_378067894.1">
    <property type="nucleotide sequence ID" value="NZ_JBHSBL010000017.1"/>
</dbReference>
<comment type="caution">
    <text evidence="1">The sequence shown here is derived from an EMBL/GenBank/DDBJ whole genome shotgun (WGS) entry which is preliminary data.</text>
</comment>
<organism evidence="1 2">
    <name type="scientific">Actinoplanes subglobosus</name>
    <dbReference type="NCBI Taxonomy" id="1547892"/>
    <lineage>
        <taxon>Bacteria</taxon>
        <taxon>Bacillati</taxon>
        <taxon>Actinomycetota</taxon>
        <taxon>Actinomycetes</taxon>
        <taxon>Micromonosporales</taxon>
        <taxon>Micromonosporaceae</taxon>
        <taxon>Actinoplanes</taxon>
    </lineage>
</organism>
<proteinExistence type="predicted"/>
<keyword evidence="2" id="KW-1185">Reference proteome</keyword>
<evidence type="ECO:0000313" key="2">
    <source>
        <dbReference type="Proteomes" id="UP001595867"/>
    </source>
</evidence>
<name>A0ABV8IYY0_9ACTN</name>
<reference evidence="2" key="1">
    <citation type="journal article" date="2019" name="Int. J. Syst. Evol. Microbiol.">
        <title>The Global Catalogue of Microorganisms (GCM) 10K type strain sequencing project: providing services to taxonomists for standard genome sequencing and annotation.</title>
        <authorList>
            <consortium name="The Broad Institute Genomics Platform"/>
            <consortium name="The Broad Institute Genome Sequencing Center for Infectious Disease"/>
            <person name="Wu L."/>
            <person name="Ma J."/>
        </authorList>
    </citation>
    <scope>NUCLEOTIDE SEQUENCE [LARGE SCALE GENOMIC DNA]</scope>
    <source>
        <strain evidence="2">TBRC 5832</strain>
    </source>
</reference>
<protein>
    <submittedName>
        <fullName evidence="1">Uncharacterized protein</fullName>
    </submittedName>
</protein>
<gene>
    <name evidence="1" type="ORF">ACFO0C_18495</name>
</gene>
<dbReference type="Proteomes" id="UP001595867">
    <property type="component" value="Unassembled WGS sequence"/>
</dbReference>
<evidence type="ECO:0000313" key="1">
    <source>
        <dbReference type="EMBL" id="MFC4066930.1"/>
    </source>
</evidence>
<sequence>MPADDVPLAVGDAFAVVGPVGGRGLTHRELVRRVNTWGSPAAPAPPAAVPDLRETADWCAQAPPGSAALVHRVTGEVDRLSGLGPGRTRWSGIRTLPEVSARRLGRDDDLHHLFHPWTGPLRKPVIGPAVRGVTVASCLVRATPAGADAIGWASRSSGSVRHAVLEGLRLLASAGFPGSGPAGVECAGAAGVSESHWLIDGTLALLTRHARSLGPVPAPDLGEPAVAVLHAVPGLPGAWRFAEVVATGSGVRLAAAWGRDGAEAIDHAVGVPRCAAGTASRPAADPMLRGLSAGERENLVGDLLRYGDRLGVRTMGVRVAADALQGAQPVAWGPVWFRRT</sequence>